<gene>
    <name evidence="2" type="ORF">EM595_0183</name>
</gene>
<sequence>MTPINWHTIERVIYINLNKRKDRRVRMARQLKKLGIPAEKIIRLEATEYTPGYIGCAKSHIRALEMAQANNWKNVLILEDDIEFHQDEATIHRLNKYFTALQNISWDVGLLAANYHSATAFNSVDYLIKAEKAWCTCAYLVNEHYYSILMDNFQQAMQRLLEGWKPCYFSIDVSWHELMRRDRWLGIFPNAGYQIADKSDIENNYVDYRALFDKPLSAITSSALRRCEEKIKVDFYFQWAPNWTNFESVLQAMQNNAHFDCQVVVMPHLALGHTGHDCAAQRELLAGKNIDFVDYQDYSLTERRPHVVFLQNPYDEARLSRFTSEYLQQHGVNIAYIPYGLDMGDGDMNRVYQYNMPCHNLARWVFVRSARHKAEYGHYCEAGNQHVYLTGHPKFDRYVERYGSHATRNSNGKRKTLLWTPHFVTPGNEKMWSTFNYHTQAMLDILARNDVDMIIRPHPLFKQFLNVDLQAGNGDKTQQNFQRLVDFSENNPHVSWDFSADYSHAFAQSDAIMTNPGSFLLEYLPSHKPILYLTHPNCLGINSSAAFIYDAYDIATDAAGIMQFVDNVIHDRDPCREKRLQVLRDELYISPRGAGHEIAEIIQQAFRGEEG</sequence>
<dbReference type="SUPFAM" id="SSF53756">
    <property type="entry name" value="UDP-Glycosyltransferase/glycogen phosphorylase"/>
    <property type="match status" value="1"/>
</dbReference>
<dbReference type="GO" id="GO:0016740">
    <property type="term" value="F:transferase activity"/>
    <property type="evidence" value="ECO:0007669"/>
    <property type="project" value="UniProtKB-KW"/>
</dbReference>
<dbReference type="Gene3D" id="3.40.50.12580">
    <property type="match status" value="1"/>
</dbReference>
<evidence type="ECO:0000313" key="2">
    <source>
        <dbReference type="EMBL" id="CUU22420.1"/>
    </source>
</evidence>
<keyword evidence="2" id="KW-0808">Transferase</keyword>
<dbReference type="RefSeq" id="WP_067426909.1">
    <property type="nucleotide sequence ID" value="NZ_JAOSHQ010000001.1"/>
</dbReference>
<name>A0A0U5GGQ4_9GAMM</name>
<dbReference type="Pfam" id="PF01755">
    <property type="entry name" value="Glyco_transf_25"/>
    <property type="match status" value="1"/>
</dbReference>
<dbReference type="OrthoDB" id="215285at2"/>
<dbReference type="KEGG" id="ege:EM595_0183"/>
<dbReference type="Proteomes" id="UP000059419">
    <property type="component" value="Chromosome 1"/>
</dbReference>
<dbReference type="InterPro" id="IPR002654">
    <property type="entry name" value="Glyco_trans_25"/>
</dbReference>
<dbReference type="CDD" id="cd06532">
    <property type="entry name" value="Glyco_transf_25"/>
    <property type="match status" value="1"/>
</dbReference>
<feature type="domain" description="Glycosyl transferase family 25" evidence="1">
    <location>
        <begin position="47"/>
        <end position="105"/>
    </location>
</feature>
<dbReference type="AlphaFoldDB" id="A0A0U5GGQ4"/>
<keyword evidence="3" id="KW-1185">Reference proteome</keyword>
<dbReference type="EMBL" id="LN907827">
    <property type="protein sequence ID" value="CUU22420.1"/>
    <property type="molecule type" value="Genomic_DNA"/>
</dbReference>
<evidence type="ECO:0000259" key="1">
    <source>
        <dbReference type="Pfam" id="PF01755"/>
    </source>
</evidence>
<reference evidence="3" key="1">
    <citation type="submission" date="2015-11" db="EMBL/GenBank/DDBJ databases">
        <authorList>
            <person name="Blom J."/>
        </authorList>
    </citation>
    <scope>NUCLEOTIDE SEQUENCE [LARGE SCALE GENOMIC DNA]</scope>
</reference>
<proteinExistence type="predicted"/>
<dbReference type="InterPro" id="IPR043148">
    <property type="entry name" value="TagF_C"/>
</dbReference>
<organism evidence="2 3">
    <name type="scientific">Duffyella gerundensis</name>
    <dbReference type="NCBI Taxonomy" id="1619313"/>
    <lineage>
        <taxon>Bacteria</taxon>
        <taxon>Pseudomonadati</taxon>
        <taxon>Pseudomonadota</taxon>
        <taxon>Gammaproteobacteria</taxon>
        <taxon>Enterobacterales</taxon>
        <taxon>Erwiniaceae</taxon>
        <taxon>Duffyella</taxon>
    </lineage>
</organism>
<dbReference type="PATRIC" id="fig|1619313.3.peg.190"/>
<evidence type="ECO:0000313" key="3">
    <source>
        <dbReference type="Proteomes" id="UP000059419"/>
    </source>
</evidence>
<dbReference type="STRING" id="1619313.EM595_0183"/>
<accession>A0A0U5GGQ4</accession>
<protein>
    <submittedName>
        <fullName evidence="2">Glycosyl transferase</fullName>
    </submittedName>
</protein>